<evidence type="ECO:0000313" key="3">
    <source>
        <dbReference type="Proteomes" id="UP000092124"/>
    </source>
</evidence>
<comment type="caution">
    <text evidence="2">The sequence shown here is derived from an EMBL/GenBank/DDBJ whole genome shotgun (WGS) entry which is preliminary data.</text>
</comment>
<feature type="region of interest" description="Disordered" evidence="1">
    <location>
        <begin position="1"/>
        <end position="59"/>
    </location>
</feature>
<dbReference type="AlphaFoldDB" id="A0A1A6GPG3"/>
<dbReference type="EMBL" id="LZPO01078268">
    <property type="protein sequence ID" value="OBS67585.1"/>
    <property type="molecule type" value="Genomic_DNA"/>
</dbReference>
<keyword evidence="3" id="KW-1185">Reference proteome</keyword>
<organism evidence="2 3">
    <name type="scientific">Neotoma lepida</name>
    <name type="common">Desert woodrat</name>
    <dbReference type="NCBI Taxonomy" id="56216"/>
    <lineage>
        <taxon>Eukaryota</taxon>
        <taxon>Metazoa</taxon>
        <taxon>Chordata</taxon>
        <taxon>Craniata</taxon>
        <taxon>Vertebrata</taxon>
        <taxon>Euteleostomi</taxon>
        <taxon>Mammalia</taxon>
        <taxon>Eutheria</taxon>
        <taxon>Euarchontoglires</taxon>
        <taxon>Glires</taxon>
        <taxon>Rodentia</taxon>
        <taxon>Myomorpha</taxon>
        <taxon>Muroidea</taxon>
        <taxon>Cricetidae</taxon>
        <taxon>Neotominae</taxon>
        <taxon>Neotoma</taxon>
    </lineage>
</organism>
<dbReference type="Proteomes" id="UP000092124">
    <property type="component" value="Unassembled WGS sequence"/>
</dbReference>
<proteinExistence type="predicted"/>
<name>A0A1A6GPG3_NEOLE</name>
<evidence type="ECO:0000313" key="2">
    <source>
        <dbReference type="EMBL" id="OBS67585.1"/>
    </source>
</evidence>
<gene>
    <name evidence="2" type="ORF">A6R68_03848</name>
</gene>
<evidence type="ECO:0000256" key="1">
    <source>
        <dbReference type="SAM" id="MobiDB-lite"/>
    </source>
</evidence>
<reference evidence="2 3" key="1">
    <citation type="submission" date="2016-06" db="EMBL/GenBank/DDBJ databases">
        <title>The Draft Genome Sequence and Annotation of the Desert Woodrat Neotoma lepida.</title>
        <authorList>
            <person name="Campbell M."/>
            <person name="Oakeson K.F."/>
            <person name="Yandell M."/>
            <person name="Halpert J.R."/>
            <person name="Dearing D."/>
        </authorList>
    </citation>
    <scope>NUCLEOTIDE SEQUENCE [LARGE SCALE GENOMIC DNA]</scope>
    <source>
        <strain evidence="2">417</strain>
        <tissue evidence="2">Liver</tissue>
    </source>
</reference>
<sequence length="59" mass="5811">MGPVPGCEEEGSENRPGKAKRGVQLSPGAARNGGSHLASAMSPGPPAQAQHKGRVGGPP</sequence>
<protein>
    <submittedName>
        <fullName evidence="2">Uncharacterized protein</fullName>
    </submittedName>
</protein>
<accession>A0A1A6GPG3</accession>